<sequence length="164" mass="17501">MSKLKLFALDAEDLEVVSAHLQDAVARVGDIAWMPAQKRFVVIVNRFDWAEAGAARDPGHHRRRTALHFERVAAVRRRGIRQDNPDAVLNLLAIRFEETDTPGGSVDLVFSGGAEIRLDVECLEARLSDLGPAWSTASIPAHESSEAPGGPPGGTPGETSGGGA</sequence>
<proteinExistence type="predicted"/>
<dbReference type="EMBL" id="JALIDZ010000001">
    <property type="protein sequence ID" value="MCT8970542.1"/>
    <property type="molecule type" value="Genomic_DNA"/>
</dbReference>
<reference evidence="2 3" key="1">
    <citation type="submission" date="2022-04" db="EMBL/GenBank/DDBJ databases">
        <authorList>
            <person name="Ye Y.-Q."/>
            <person name="Du Z.-J."/>
        </authorList>
    </citation>
    <scope>NUCLEOTIDE SEQUENCE [LARGE SCALE GENOMIC DNA]</scope>
    <source>
        <strain evidence="2 3">A6E488</strain>
    </source>
</reference>
<dbReference type="InterPro" id="IPR021335">
    <property type="entry name" value="DUF2948"/>
</dbReference>
<comment type="caution">
    <text evidence="2">The sequence shown here is derived from an EMBL/GenBank/DDBJ whole genome shotgun (WGS) entry which is preliminary data.</text>
</comment>
<evidence type="ECO:0000313" key="3">
    <source>
        <dbReference type="Proteomes" id="UP001320898"/>
    </source>
</evidence>
<dbReference type="RefSeq" id="WP_261614108.1">
    <property type="nucleotide sequence ID" value="NZ_JALIDZ010000001.1"/>
</dbReference>
<dbReference type="Proteomes" id="UP001320898">
    <property type="component" value="Unassembled WGS sequence"/>
</dbReference>
<accession>A0AAW5QUB5</accession>
<dbReference type="AlphaFoldDB" id="A0AAW5QUB5"/>
<name>A0AAW5QUB5_9HYPH</name>
<organism evidence="2 3">
    <name type="scientific">Microbaculum marinisediminis</name>
    <dbReference type="NCBI Taxonomy" id="2931392"/>
    <lineage>
        <taxon>Bacteria</taxon>
        <taxon>Pseudomonadati</taxon>
        <taxon>Pseudomonadota</taxon>
        <taxon>Alphaproteobacteria</taxon>
        <taxon>Hyphomicrobiales</taxon>
        <taxon>Tepidamorphaceae</taxon>
        <taxon>Microbaculum</taxon>
    </lineage>
</organism>
<feature type="region of interest" description="Disordered" evidence="1">
    <location>
        <begin position="136"/>
        <end position="164"/>
    </location>
</feature>
<keyword evidence="3" id="KW-1185">Reference proteome</keyword>
<evidence type="ECO:0000313" key="2">
    <source>
        <dbReference type="EMBL" id="MCT8970542.1"/>
    </source>
</evidence>
<dbReference type="Pfam" id="PF11164">
    <property type="entry name" value="DUF2948"/>
    <property type="match status" value="1"/>
</dbReference>
<evidence type="ECO:0000256" key="1">
    <source>
        <dbReference type="SAM" id="MobiDB-lite"/>
    </source>
</evidence>
<feature type="compositionally biased region" description="Gly residues" evidence="1">
    <location>
        <begin position="155"/>
        <end position="164"/>
    </location>
</feature>
<gene>
    <name evidence="2" type="ORF">MUB46_01595</name>
</gene>
<protein>
    <submittedName>
        <fullName evidence="2">DUF2948 family protein</fullName>
    </submittedName>
</protein>